<evidence type="ECO:0000313" key="1">
    <source>
        <dbReference type="EMBL" id="MBB4096005.1"/>
    </source>
</evidence>
<dbReference type="AlphaFoldDB" id="A0AB34YZ11"/>
<reference evidence="1 2" key="1">
    <citation type="submission" date="2020-08" db="EMBL/GenBank/DDBJ databases">
        <title>Genomic Encyclopedia of Type Strains, Phase IV (KMG-IV): sequencing the most valuable type-strain genomes for metagenomic binning, comparative biology and taxonomic classification.</title>
        <authorList>
            <person name="Goeker M."/>
        </authorList>
    </citation>
    <scope>NUCLEOTIDE SEQUENCE [LARGE SCALE GENOMIC DNA]</scope>
    <source>
        <strain evidence="1 2">DSM 23868</strain>
    </source>
</reference>
<proteinExistence type="predicted"/>
<evidence type="ECO:0000313" key="2">
    <source>
        <dbReference type="Proteomes" id="UP000553980"/>
    </source>
</evidence>
<dbReference type="Proteomes" id="UP000553980">
    <property type="component" value="Unassembled WGS sequence"/>
</dbReference>
<protein>
    <recommendedName>
        <fullName evidence="3">Secreted protein</fullName>
    </recommendedName>
</protein>
<accession>A0AB34YZ11</accession>
<dbReference type="EMBL" id="JACIEX010000016">
    <property type="protein sequence ID" value="MBB4096005.1"/>
    <property type="molecule type" value="Genomic_DNA"/>
</dbReference>
<organism evidence="1 2">
    <name type="scientific">Brucella pecoris</name>
    <dbReference type="NCBI Taxonomy" id="867683"/>
    <lineage>
        <taxon>Bacteria</taxon>
        <taxon>Pseudomonadati</taxon>
        <taxon>Pseudomonadota</taxon>
        <taxon>Alphaproteobacteria</taxon>
        <taxon>Hyphomicrobiales</taxon>
        <taxon>Brucellaceae</taxon>
        <taxon>Brucella/Ochrobactrum group</taxon>
        <taxon>Brucella</taxon>
    </lineage>
</organism>
<name>A0AB34YZ11_9HYPH</name>
<evidence type="ECO:0008006" key="3">
    <source>
        <dbReference type="Google" id="ProtNLM"/>
    </source>
</evidence>
<sequence>MCRYQPLSTLVYLRMCFQFFLTECSRRWLAICSLFSSGACRLMQRALNGSRSFDFRTVSPIWGAFICFLRAGGWRGGSKLESQFHVWFLLAFNSALSSKVNRSHNKLEFVSETVAFKTSPYYFLYGLGRSAPTTNGTSGHASRYFPKVVTPYALLSESVIIPMTNKRRNLSFYWPAT</sequence>
<keyword evidence="2" id="KW-1185">Reference proteome</keyword>
<gene>
    <name evidence="1" type="ORF">GGQ79_004558</name>
</gene>
<comment type="caution">
    <text evidence="1">The sequence shown here is derived from an EMBL/GenBank/DDBJ whole genome shotgun (WGS) entry which is preliminary data.</text>
</comment>